<dbReference type="Pfam" id="PF00589">
    <property type="entry name" value="Phage_integrase"/>
    <property type="match status" value="1"/>
</dbReference>
<dbReference type="SUPFAM" id="SSF56349">
    <property type="entry name" value="DNA breaking-rejoining enzymes"/>
    <property type="match status" value="1"/>
</dbReference>
<dbReference type="InterPro" id="IPR002104">
    <property type="entry name" value="Integrase_catalytic"/>
</dbReference>
<gene>
    <name evidence="4" type="ORF">Aau02nite_89170</name>
</gene>
<dbReference type="InterPro" id="IPR011010">
    <property type="entry name" value="DNA_brk_join_enz"/>
</dbReference>
<comment type="caution">
    <text evidence="4">The sequence shown here is derived from an EMBL/GenBank/DDBJ whole genome shotgun (WGS) entry which is preliminary data.</text>
</comment>
<dbReference type="EMBL" id="BOQL01000093">
    <property type="protein sequence ID" value="GIM80152.1"/>
    <property type="molecule type" value="Genomic_DNA"/>
</dbReference>
<organism evidence="4 5">
    <name type="scientific">Actinoplanes auranticolor</name>
    <dbReference type="NCBI Taxonomy" id="47988"/>
    <lineage>
        <taxon>Bacteria</taxon>
        <taxon>Bacillati</taxon>
        <taxon>Actinomycetota</taxon>
        <taxon>Actinomycetes</taxon>
        <taxon>Micromonosporales</taxon>
        <taxon>Micromonosporaceae</taxon>
        <taxon>Actinoplanes</taxon>
    </lineage>
</organism>
<proteinExistence type="predicted"/>
<keyword evidence="1" id="KW-0233">DNA recombination</keyword>
<dbReference type="Gene3D" id="1.10.443.10">
    <property type="entry name" value="Intergrase catalytic core"/>
    <property type="match status" value="1"/>
</dbReference>
<evidence type="ECO:0000313" key="4">
    <source>
        <dbReference type="EMBL" id="GIM80152.1"/>
    </source>
</evidence>
<dbReference type="GO" id="GO:0015074">
    <property type="term" value="P:DNA integration"/>
    <property type="evidence" value="ECO:0007669"/>
    <property type="project" value="InterPro"/>
</dbReference>
<accession>A0A919SX78</accession>
<protein>
    <recommendedName>
        <fullName evidence="3">Tyr recombinase domain-containing protein</fullName>
    </recommendedName>
</protein>
<evidence type="ECO:0000256" key="1">
    <source>
        <dbReference type="ARBA" id="ARBA00023172"/>
    </source>
</evidence>
<reference evidence="4" key="1">
    <citation type="submission" date="2021-03" db="EMBL/GenBank/DDBJ databases">
        <title>Whole genome shotgun sequence of Actinoplanes auranticolor NBRC 12245.</title>
        <authorList>
            <person name="Komaki H."/>
            <person name="Tamura T."/>
        </authorList>
    </citation>
    <scope>NUCLEOTIDE SEQUENCE</scope>
    <source>
        <strain evidence="4">NBRC 12245</strain>
    </source>
</reference>
<dbReference type="Proteomes" id="UP000681340">
    <property type="component" value="Unassembled WGS sequence"/>
</dbReference>
<evidence type="ECO:0000256" key="2">
    <source>
        <dbReference type="SAM" id="MobiDB-lite"/>
    </source>
</evidence>
<dbReference type="RefSeq" id="WP_307857986.1">
    <property type="nucleotide sequence ID" value="NZ_BOQL01000093.1"/>
</dbReference>
<dbReference type="GO" id="GO:0006310">
    <property type="term" value="P:DNA recombination"/>
    <property type="evidence" value="ECO:0007669"/>
    <property type="project" value="UniProtKB-KW"/>
</dbReference>
<evidence type="ECO:0000259" key="3">
    <source>
        <dbReference type="PROSITE" id="PS51898"/>
    </source>
</evidence>
<sequence>MGDGGTKKLLDGIKGKTFMALRDEALIRLYYNTGARLSEIGNLLLTDLDMNAESVHLHGKGSQRPSGAVRPEDVPGDRPVAASPSEA</sequence>
<feature type="region of interest" description="Disordered" evidence="2">
    <location>
        <begin position="56"/>
        <end position="87"/>
    </location>
</feature>
<keyword evidence="5" id="KW-1185">Reference proteome</keyword>
<dbReference type="GO" id="GO:0003677">
    <property type="term" value="F:DNA binding"/>
    <property type="evidence" value="ECO:0007669"/>
    <property type="project" value="InterPro"/>
</dbReference>
<dbReference type="AlphaFoldDB" id="A0A919SX78"/>
<evidence type="ECO:0000313" key="5">
    <source>
        <dbReference type="Proteomes" id="UP000681340"/>
    </source>
</evidence>
<dbReference type="PROSITE" id="PS51898">
    <property type="entry name" value="TYR_RECOMBINASE"/>
    <property type="match status" value="1"/>
</dbReference>
<feature type="domain" description="Tyr recombinase" evidence="3">
    <location>
        <begin position="1"/>
        <end position="87"/>
    </location>
</feature>
<name>A0A919SX78_9ACTN</name>
<dbReference type="InterPro" id="IPR013762">
    <property type="entry name" value="Integrase-like_cat_sf"/>
</dbReference>